<feature type="compositionally biased region" description="Basic residues" evidence="1">
    <location>
        <begin position="184"/>
        <end position="199"/>
    </location>
</feature>
<sequence length="226" mass="24729">MKWLRLSGPVEAAQLRWPSSGGSGEVVRAMGAAALPTPHPPTHDIVTNARHRHQRMASHETTDLHHMRAACPWSFRVAASAIHPTSASKIPMATTLTPAHASNIRMSTSSDAIRHADIHSNTPRARPSHHHALRTTTHCTTTYGTPPPVEHHDARRATTQSTPRRAARHDARHAMTCGIPTRAHPPHRTSPRAAHHKPLRSTQPHPPRATQPASRHRNPSSAVTES</sequence>
<gene>
    <name evidence="2" type="ORF">ATK36_3262</name>
</gene>
<protein>
    <submittedName>
        <fullName evidence="2">Uncharacterized protein</fullName>
    </submittedName>
</protein>
<reference evidence="2 3" key="1">
    <citation type="submission" date="2017-10" db="EMBL/GenBank/DDBJ databases">
        <title>Sequencing the genomes of 1000 actinobacteria strains.</title>
        <authorList>
            <person name="Klenk H.-P."/>
        </authorList>
    </citation>
    <scope>NUCLEOTIDE SEQUENCE [LARGE SCALE GENOMIC DNA]</scope>
    <source>
        <strain evidence="2 3">DSM 46092</strain>
    </source>
</reference>
<evidence type="ECO:0000256" key="1">
    <source>
        <dbReference type="SAM" id="MobiDB-lite"/>
    </source>
</evidence>
<keyword evidence="3" id="KW-1185">Reference proteome</keyword>
<accession>A0A2A9F9T4</accession>
<evidence type="ECO:0000313" key="3">
    <source>
        <dbReference type="Proteomes" id="UP000243542"/>
    </source>
</evidence>
<dbReference type="AlphaFoldDB" id="A0A2A9F9T4"/>
<name>A0A2A9F9T4_9PSEU</name>
<evidence type="ECO:0000313" key="2">
    <source>
        <dbReference type="EMBL" id="PFG48187.1"/>
    </source>
</evidence>
<dbReference type="Proteomes" id="UP000243542">
    <property type="component" value="Unassembled WGS sequence"/>
</dbReference>
<organism evidence="2 3">
    <name type="scientific">Amycolatopsis sulphurea</name>
    <dbReference type="NCBI Taxonomy" id="76022"/>
    <lineage>
        <taxon>Bacteria</taxon>
        <taxon>Bacillati</taxon>
        <taxon>Actinomycetota</taxon>
        <taxon>Actinomycetes</taxon>
        <taxon>Pseudonocardiales</taxon>
        <taxon>Pseudonocardiaceae</taxon>
        <taxon>Amycolatopsis</taxon>
    </lineage>
</organism>
<proteinExistence type="predicted"/>
<feature type="region of interest" description="Disordered" evidence="1">
    <location>
        <begin position="138"/>
        <end position="226"/>
    </location>
</feature>
<dbReference type="EMBL" id="PDJK01000002">
    <property type="protein sequence ID" value="PFG48187.1"/>
    <property type="molecule type" value="Genomic_DNA"/>
</dbReference>
<comment type="caution">
    <text evidence="2">The sequence shown here is derived from an EMBL/GenBank/DDBJ whole genome shotgun (WGS) entry which is preliminary data.</text>
</comment>